<evidence type="ECO:0000313" key="2">
    <source>
        <dbReference type="EMBL" id="MEP0866543.1"/>
    </source>
</evidence>
<keyword evidence="1" id="KW-0732">Signal</keyword>
<dbReference type="PROSITE" id="PS51257">
    <property type="entry name" value="PROKAR_LIPOPROTEIN"/>
    <property type="match status" value="1"/>
</dbReference>
<reference evidence="2 3" key="1">
    <citation type="submission" date="2022-04" db="EMBL/GenBank/DDBJ databases">
        <title>Positive selection, recombination, and allopatry shape intraspecific diversity of widespread and dominant cyanobacteria.</title>
        <authorList>
            <person name="Wei J."/>
            <person name="Shu W."/>
            <person name="Hu C."/>
        </authorList>
    </citation>
    <scope>NUCLEOTIDE SEQUENCE [LARGE SCALE GENOMIC DNA]</scope>
    <source>
        <strain evidence="2 3">GB2-A5</strain>
    </source>
</reference>
<comment type="caution">
    <text evidence="2">The sequence shown here is derived from an EMBL/GenBank/DDBJ whole genome shotgun (WGS) entry which is preliminary data.</text>
</comment>
<evidence type="ECO:0000256" key="1">
    <source>
        <dbReference type="SAM" id="SignalP"/>
    </source>
</evidence>
<sequence>MHFLRRYAVILPLTAVVSFLSVSCSGNKITQCQKIFQITNGTVNEIKTVTDGGRNSSSEALLKTADIWNKAAQEMEAVKVNNEQLKKFKADFTKMYRDSSKSTRDYVVALKKRDFTAVDVGFKNLQKSYNPEKDLVNRINNYCSGS</sequence>
<organism evidence="2 3">
    <name type="scientific">Funiculus sociatus GB2-A5</name>
    <dbReference type="NCBI Taxonomy" id="2933946"/>
    <lineage>
        <taxon>Bacteria</taxon>
        <taxon>Bacillati</taxon>
        <taxon>Cyanobacteriota</taxon>
        <taxon>Cyanophyceae</taxon>
        <taxon>Coleofasciculales</taxon>
        <taxon>Coleofasciculaceae</taxon>
        <taxon>Funiculus</taxon>
    </lineage>
</organism>
<evidence type="ECO:0000313" key="3">
    <source>
        <dbReference type="Proteomes" id="UP001442494"/>
    </source>
</evidence>
<evidence type="ECO:0008006" key="4">
    <source>
        <dbReference type="Google" id="ProtNLM"/>
    </source>
</evidence>
<feature type="chain" id="PRO_5045767148" description="Lipoprotein" evidence="1">
    <location>
        <begin position="24"/>
        <end position="146"/>
    </location>
</feature>
<accession>A0ABV0JT44</accession>
<dbReference type="Proteomes" id="UP001442494">
    <property type="component" value="Unassembled WGS sequence"/>
</dbReference>
<dbReference type="EMBL" id="JAMPKK010000045">
    <property type="protein sequence ID" value="MEP0866543.1"/>
    <property type="molecule type" value="Genomic_DNA"/>
</dbReference>
<proteinExistence type="predicted"/>
<dbReference type="RefSeq" id="WP_190422385.1">
    <property type="nucleotide sequence ID" value="NZ_JAMPKK010000045.1"/>
</dbReference>
<name>A0ABV0JT44_9CYAN</name>
<keyword evidence="3" id="KW-1185">Reference proteome</keyword>
<protein>
    <recommendedName>
        <fullName evidence="4">Lipoprotein</fullName>
    </recommendedName>
</protein>
<feature type="signal peptide" evidence="1">
    <location>
        <begin position="1"/>
        <end position="23"/>
    </location>
</feature>
<gene>
    <name evidence="2" type="ORF">NDI37_18975</name>
</gene>